<organism evidence="1 2">
    <name type="scientific">Rosa chinensis</name>
    <name type="common">China rose</name>
    <dbReference type="NCBI Taxonomy" id="74649"/>
    <lineage>
        <taxon>Eukaryota</taxon>
        <taxon>Viridiplantae</taxon>
        <taxon>Streptophyta</taxon>
        <taxon>Embryophyta</taxon>
        <taxon>Tracheophyta</taxon>
        <taxon>Spermatophyta</taxon>
        <taxon>Magnoliopsida</taxon>
        <taxon>eudicotyledons</taxon>
        <taxon>Gunneridae</taxon>
        <taxon>Pentapetalae</taxon>
        <taxon>rosids</taxon>
        <taxon>fabids</taxon>
        <taxon>Rosales</taxon>
        <taxon>Rosaceae</taxon>
        <taxon>Rosoideae</taxon>
        <taxon>Rosoideae incertae sedis</taxon>
        <taxon>Rosa</taxon>
    </lineage>
</organism>
<name>A0A2P6QN91_ROSCH</name>
<evidence type="ECO:0000313" key="1">
    <source>
        <dbReference type="EMBL" id="PRQ35651.1"/>
    </source>
</evidence>
<gene>
    <name evidence="1" type="ORF">RchiOBHm_Chr5g0082301</name>
</gene>
<dbReference type="Gramene" id="PRQ35651">
    <property type="protein sequence ID" value="PRQ35651"/>
    <property type="gene ID" value="RchiOBHm_Chr5g0082301"/>
</dbReference>
<reference evidence="1 2" key="1">
    <citation type="journal article" date="2018" name="Nat. Genet.">
        <title>The Rosa genome provides new insights in the design of modern roses.</title>
        <authorList>
            <person name="Bendahmane M."/>
        </authorList>
    </citation>
    <scope>NUCLEOTIDE SEQUENCE [LARGE SCALE GENOMIC DNA]</scope>
    <source>
        <strain evidence="2">cv. Old Blush</strain>
    </source>
</reference>
<dbReference type="Proteomes" id="UP000238479">
    <property type="component" value="Chromosome 5"/>
</dbReference>
<proteinExistence type="predicted"/>
<comment type="caution">
    <text evidence="1">The sequence shown here is derived from an EMBL/GenBank/DDBJ whole genome shotgun (WGS) entry which is preliminary data.</text>
</comment>
<protein>
    <submittedName>
        <fullName evidence="1">Uncharacterized protein</fullName>
    </submittedName>
</protein>
<sequence>MMKIDWCEVLVVSMGIGEEKEWWWSDVGRREGMGLMGKGKALPFYVAAPPSKRKEEEFIWVMLICFNERMRG</sequence>
<accession>A0A2P6QN91</accession>
<evidence type="ECO:0000313" key="2">
    <source>
        <dbReference type="Proteomes" id="UP000238479"/>
    </source>
</evidence>
<dbReference type="AlphaFoldDB" id="A0A2P6QN91"/>
<dbReference type="EMBL" id="PDCK01000043">
    <property type="protein sequence ID" value="PRQ35651.1"/>
    <property type="molecule type" value="Genomic_DNA"/>
</dbReference>
<keyword evidence="2" id="KW-1185">Reference proteome</keyword>